<evidence type="ECO:0000313" key="1">
    <source>
        <dbReference type="EMBL" id="JAD52005.1"/>
    </source>
</evidence>
<name>A0A0A9ASW5_ARUDO</name>
<protein>
    <submittedName>
        <fullName evidence="1">Uncharacterized protein</fullName>
    </submittedName>
</protein>
<dbReference type="EMBL" id="GBRH01245890">
    <property type="protein sequence ID" value="JAD52005.1"/>
    <property type="molecule type" value="Transcribed_RNA"/>
</dbReference>
<reference evidence="1" key="2">
    <citation type="journal article" date="2015" name="Data Brief">
        <title>Shoot transcriptome of the giant reed, Arundo donax.</title>
        <authorList>
            <person name="Barrero R.A."/>
            <person name="Guerrero F.D."/>
            <person name="Moolhuijzen P."/>
            <person name="Goolsby J.A."/>
            <person name="Tidwell J."/>
            <person name="Bellgard S.E."/>
            <person name="Bellgard M.I."/>
        </authorList>
    </citation>
    <scope>NUCLEOTIDE SEQUENCE</scope>
    <source>
        <tissue evidence="1">Shoot tissue taken approximately 20 cm above the soil surface</tissue>
    </source>
</reference>
<organism evidence="1">
    <name type="scientific">Arundo donax</name>
    <name type="common">Giant reed</name>
    <name type="synonym">Donax arundinaceus</name>
    <dbReference type="NCBI Taxonomy" id="35708"/>
    <lineage>
        <taxon>Eukaryota</taxon>
        <taxon>Viridiplantae</taxon>
        <taxon>Streptophyta</taxon>
        <taxon>Embryophyta</taxon>
        <taxon>Tracheophyta</taxon>
        <taxon>Spermatophyta</taxon>
        <taxon>Magnoliopsida</taxon>
        <taxon>Liliopsida</taxon>
        <taxon>Poales</taxon>
        <taxon>Poaceae</taxon>
        <taxon>PACMAD clade</taxon>
        <taxon>Arundinoideae</taxon>
        <taxon>Arundineae</taxon>
        <taxon>Arundo</taxon>
    </lineage>
</organism>
<accession>A0A0A9ASW5</accession>
<sequence>MGSIMLANMIFGLACHVAC</sequence>
<proteinExistence type="predicted"/>
<reference evidence="1" key="1">
    <citation type="submission" date="2014-09" db="EMBL/GenBank/DDBJ databases">
        <authorList>
            <person name="Magalhaes I.L.F."/>
            <person name="Oliveira U."/>
            <person name="Santos F.R."/>
            <person name="Vidigal T.H.D.A."/>
            <person name="Brescovit A.D."/>
            <person name="Santos A.J."/>
        </authorList>
    </citation>
    <scope>NUCLEOTIDE SEQUENCE</scope>
    <source>
        <tissue evidence="1">Shoot tissue taken approximately 20 cm above the soil surface</tissue>
    </source>
</reference>
<dbReference type="AlphaFoldDB" id="A0A0A9ASW5"/>